<dbReference type="Proteomes" id="UP000318199">
    <property type="component" value="Unassembled WGS sequence"/>
</dbReference>
<dbReference type="RefSeq" id="WP_145893099.1">
    <property type="nucleotide sequence ID" value="NZ_VOBQ01000008.1"/>
</dbReference>
<evidence type="ECO:0008006" key="4">
    <source>
        <dbReference type="Google" id="ProtNLM"/>
    </source>
</evidence>
<accession>A0A562ZSV0</accession>
<gene>
    <name evidence="2" type="ORF">FN976_11270</name>
</gene>
<feature type="transmembrane region" description="Helical" evidence="1">
    <location>
        <begin position="55"/>
        <end position="75"/>
    </location>
</feature>
<dbReference type="AlphaFoldDB" id="A0A562ZSV0"/>
<evidence type="ECO:0000256" key="1">
    <source>
        <dbReference type="SAM" id="Phobius"/>
    </source>
</evidence>
<keyword evidence="1" id="KW-0472">Membrane</keyword>
<keyword evidence="1" id="KW-0812">Transmembrane</keyword>
<protein>
    <recommendedName>
        <fullName evidence="4">Apolipoprotein N-acyltransferase</fullName>
    </recommendedName>
</protein>
<reference evidence="2 3" key="1">
    <citation type="submission" date="2019-07" db="EMBL/GenBank/DDBJ databases">
        <title>Caenimonas sedimenti sp. nov., isolated from activated sludge.</title>
        <authorList>
            <person name="Xu J."/>
        </authorList>
    </citation>
    <scope>NUCLEOTIDE SEQUENCE [LARGE SCALE GENOMIC DNA]</scope>
    <source>
        <strain evidence="2 3">HX-9-20</strain>
    </source>
</reference>
<name>A0A562ZSV0_9BURK</name>
<sequence>MISSQRLEQLGADISIAGALLLALTIPASRWGWVLFLCANGFWLAFALRLRYAGLIRQTLVFCATSVLGIMNSFWPGNPVQVWLQATLS</sequence>
<feature type="transmembrane region" description="Helical" evidence="1">
    <location>
        <begin position="31"/>
        <end position="48"/>
    </location>
</feature>
<feature type="transmembrane region" description="Helical" evidence="1">
    <location>
        <begin position="7"/>
        <end position="25"/>
    </location>
</feature>
<dbReference type="OrthoDB" id="8687918at2"/>
<evidence type="ECO:0000313" key="3">
    <source>
        <dbReference type="Proteomes" id="UP000318199"/>
    </source>
</evidence>
<dbReference type="EMBL" id="VOBQ01000008">
    <property type="protein sequence ID" value="TWO71487.1"/>
    <property type="molecule type" value="Genomic_DNA"/>
</dbReference>
<proteinExistence type="predicted"/>
<keyword evidence="1" id="KW-1133">Transmembrane helix</keyword>
<comment type="caution">
    <text evidence="2">The sequence shown here is derived from an EMBL/GenBank/DDBJ whole genome shotgun (WGS) entry which is preliminary data.</text>
</comment>
<keyword evidence="3" id="KW-1185">Reference proteome</keyword>
<evidence type="ECO:0000313" key="2">
    <source>
        <dbReference type="EMBL" id="TWO71487.1"/>
    </source>
</evidence>
<organism evidence="2 3">
    <name type="scientific">Caenimonas sedimenti</name>
    <dbReference type="NCBI Taxonomy" id="2596921"/>
    <lineage>
        <taxon>Bacteria</taxon>
        <taxon>Pseudomonadati</taxon>
        <taxon>Pseudomonadota</taxon>
        <taxon>Betaproteobacteria</taxon>
        <taxon>Burkholderiales</taxon>
        <taxon>Comamonadaceae</taxon>
        <taxon>Caenimonas</taxon>
    </lineage>
</organism>